<keyword evidence="10" id="KW-0521">NADP</keyword>
<evidence type="ECO:0000256" key="1">
    <source>
        <dbReference type="ARBA" id="ARBA00001970"/>
    </source>
</evidence>
<evidence type="ECO:0000256" key="15">
    <source>
        <dbReference type="ARBA" id="ARBA00049433"/>
    </source>
</evidence>
<comment type="similarity">
    <text evidence="3">In the C-terminal section; belongs to the flavoprotein pyridine nucleotide cytochrome reductase family.</text>
</comment>
<dbReference type="STRING" id="1314773.A0A3N2Q5Y7"/>
<dbReference type="SUPFAM" id="SSF52343">
    <property type="entry name" value="Ferredoxin reductase-like, C-terminal NADP-linked domain"/>
    <property type="match status" value="1"/>
</dbReference>
<keyword evidence="8" id="KW-0479">Metal-binding</keyword>
<keyword evidence="6" id="KW-0349">Heme</keyword>
<evidence type="ECO:0000256" key="2">
    <source>
        <dbReference type="ARBA" id="ARBA00001974"/>
    </source>
</evidence>
<reference evidence="19 20" key="1">
    <citation type="journal article" date="2018" name="Mol. Ecol.">
        <title>The obligate alkalophilic soda-lake fungus Sodiomyces alkalinus has shifted to a protein diet.</title>
        <authorList>
            <person name="Grum-Grzhimaylo A.A."/>
            <person name="Falkoski D.L."/>
            <person name="van den Heuvel J."/>
            <person name="Valero-Jimenez C.A."/>
            <person name="Min B."/>
            <person name="Choi I.G."/>
            <person name="Lipzen A."/>
            <person name="Daum C.G."/>
            <person name="Aanen D.K."/>
            <person name="Tsang A."/>
            <person name="Henrissat B."/>
            <person name="Bilanenko E.N."/>
            <person name="de Vries R.P."/>
            <person name="van Kan J.A.L."/>
            <person name="Grigoriev I.V."/>
            <person name="Debets A.J.M."/>
        </authorList>
    </citation>
    <scope>NUCLEOTIDE SEQUENCE [LARGE SCALE GENOMIC DNA]</scope>
    <source>
        <strain evidence="19 20">F11</strain>
    </source>
</reference>
<dbReference type="OrthoDB" id="436496at2759"/>
<keyword evidence="7" id="KW-0285">Flavoprotein</keyword>
<comment type="function">
    <text evidence="16">In the presence of oxygen and NADH, it has NADH oxidase activity, which leads to the generation of superoxide and H(2)O(2). Under anaerobic conditions, it also exhibits nitric oxide reductase and FAD reductase activities. However, all these reactions are much lower than NOD activity.</text>
</comment>
<dbReference type="Proteomes" id="UP000272025">
    <property type="component" value="Unassembled WGS sequence"/>
</dbReference>
<dbReference type="EC" id="1.14.12.17" evidence="4"/>
<evidence type="ECO:0000256" key="9">
    <source>
        <dbReference type="ARBA" id="ARBA00022827"/>
    </source>
</evidence>
<evidence type="ECO:0000313" key="20">
    <source>
        <dbReference type="Proteomes" id="UP000272025"/>
    </source>
</evidence>
<dbReference type="PANTHER" id="PTHR43396">
    <property type="entry name" value="FLAVOHEMOPROTEIN"/>
    <property type="match status" value="1"/>
</dbReference>
<dbReference type="GO" id="GO:0046210">
    <property type="term" value="P:nitric oxide catabolic process"/>
    <property type="evidence" value="ECO:0007669"/>
    <property type="project" value="TreeGrafter"/>
</dbReference>
<dbReference type="SMR" id="A0A3N2Q5Y7"/>
<dbReference type="NCBIfam" id="NF009805">
    <property type="entry name" value="PRK13289.1"/>
    <property type="match status" value="1"/>
</dbReference>
<dbReference type="RefSeq" id="XP_028470000.1">
    <property type="nucleotide sequence ID" value="XM_028607444.1"/>
</dbReference>
<dbReference type="GO" id="GO:0071500">
    <property type="term" value="P:cellular response to nitrosative stress"/>
    <property type="evidence" value="ECO:0007669"/>
    <property type="project" value="TreeGrafter"/>
</dbReference>
<feature type="non-terminal residue" evidence="19">
    <location>
        <position position="421"/>
    </location>
</feature>
<evidence type="ECO:0000313" key="19">
    <source>
        <dbReference type="EMBL" id="ROT42194.1"/>
    </source>
</evidence>
<dbReference type="GO" id="GO:0009636">
    <property type="term" value="P:response to toxic substance"/>
    <property type="evidence" value="ECO:0007669"/>
    <property type="project" value="UniProtKB-KW"/>
</dbReference>
<accession>A0A3N2Q5Y7</accession>
<dbReference type="InterPro" id="IPR017938">
    <property type="entry name" value="Riboflavin_synthase-like_b-brl"/>
</dbReference>
<dbReference type="SUPFAM" id="SSF63380">
    <property type="entry name" value="Riboflavin synthase domain-like"/>
    <property type="match status" value="1"/>
</dbReference>
<evidence type="ECO:0000256" key="7">
    <source>
        <dbReference type="ARBA" id="ARBA00022630"/>
    </source>
</evidence>
<evidence type="ECO:0000256" key="5">
    <source>
        <dbReference type="ARBA" id="ARBA00022575"/>
    </source>
</evidence>
<keyword evidence="13" id="KW-0520">NAD</keyword>
<evidence type="ECO:0000256" key="4">
    <source>
        <dbReference type="ARBA" id="ARBA00012229"/>
    </source>
</evidence>
<dbReference type="InterPro" id="IPR000971">
    <property type="entry name" value="Globin"/>
</dbReference>
<evidence type="ECO:0000256" key="12">
    <source>
        <dbReference type="ARBA" id="ARBA00023004"/>
    </source>
</evidence>
<gene>
    <name evidence="19" type="ORF">SODALDRAFT_257837</name>
</gene>
<evidence type="ECO:0000256" key="11">
    <source>
        <dbReference type="ARBA" id="ARBA00023002"/>
    </source>
</evidence>
<name>A0A3N2Q5Y7_SODAK</name>
<dbReference type="PANTHER" id="PTHR43396:SF3">
    <property type="entry name" value="FLAVOHEMOPROTEIN"/>
    <property type="match status" value="1"/>
</dbReference>
<evidence type="ECO:0000256" key="13">
    <source>
        <dbReference type="ARBA" id="ARBA00023027"/>
    </source>
</evidence>
<feature type="domain" description="Globin" evidence="17">
    <location>
        <begin position="2"/>
        <end position="139"/>
    </location>
</feature>
<comment type="catalytic activity">
    <reaction evidence="14">
        <text>2 nitric oxide + NADH + 2 O2 = 2 nitrate + NAD(+) + H(+)</text>
        <dbReference type="Rhea" id="RHEA:19469"/>
        <dbReference type="ChEBI" id="CHEBI:15378"/>
        <dbReference type="ChEBI" id="CHEBI:15379"/>
        <dbReference type="ChEBI" id="CHEBI:16480"/>
        <dbReference type="ChEBI" id="CHEBI:17632"/>
        <dbReference type="ChEBI" id="CHEBI:57540"/>
        <dbReference type="ChEBI" id="CHEBI:57945"/>
        <dbReference type="EC" id="1.14.12.17"/>
    </reaction>
</comment>
<dbReference type="GO" id="GO:0008941">
    <property type="term" value="F:nitric oxide dioxygenase NAD(P)H activity"/>
    <property type="evidence" value="ECO:0007669"/>
    <property type="project" value="UniProtKB-EC"/>
</dbReference>
<dbReference type="GeneID" id="39575922"/>
<dbReference type="FunFam" id="2.40.30.10:FF:000034">
    <property type="entry name" value="Flavohemoprotein"/>
    <property type="match status" value="1"/>
</dbReference>
<feature type="domain" description="FAD-binding FR-type" evidence="18">
    <location>
        <begin position="149"/>
        <end position="268"/>
    </location>
</feature>
<evidence type="ECO:0000256" key="3">
    <source>
        <dbReference type="ARBA" id="ARBA00006401"/>
    </source>
</evidence>
<dbReference type="EMBL" id="ML119051">
    <property type="protein sequence ID" value="ROT42194.1"/>
    <property type="molecule type" value="Genomic_DNA"/>
</dbReference>
<keyword evidence="9" id="KW-0274">FAD</keyword>
<dbReference type="Pfam" id="PF00175">
    <property type="entry name" value="NAD_binding_1"/>
    <property type="match status" value="1"/>
</dbReference>
<evidence type="ECO:0000256" key="16">
    <source>
        <dbReference type="ARBA" id="ARBA00056398"/>
    </source>
</evidence>
<keyword evidence="12" id="KW-0408">Iron</keyword>
<evidence type="ECO:0000256" key="10">
    <source>
        <dbReference type="ARBA" id="ARBA00022857"/>
    </source>
</evidence>
<dbReference type="GO" id="GO:0020037">
    <property type="term" value="F:heme binding"/>
    <property type="evidence" value="ECO:0007669"/>
    <property type="project" value="InterPro"/>
</dbReference>
<evidence type="ECO:0000256" key="14">
    <source>
        <dbReference type="ARBA" id="ARBA00048649"/>
    </source>
</evidence>
<dbReference type="InterPro" id="IPR039261">
    <property type="entry name" value="FNR_nucleotide-bd"/>
</dbReference>
<comment type="cofactor">
    <cofactor evidence="1">
        <name>heme b</name>
        <dbReference type="ChEBI" id="CHEBI:60344"/>
    </cofactor>
</comment>
<dbReference type="Pfam" id="PF00042">
    <property type="entry name" value="Globin"/>
    <property type="match status" value="1"/>
</dbReference>
<dbReference type="Gene3D" id="3.40.50.80">
    <property type="entry name" value="Nucleotide-binding domain of ferredoxin-NADP reductase (FNR) module"/>
    <property type="match status" value="1"/>
</dbReference>
<evidence type="ECO:0000256" key="6">
    <source>
        <dbReference type="ARBA" id="ARBA00022617"/>
    </source>
</evidence>
<dbReference type="Gene3D" id="2.40.30.10">
    <property type="entry name" value="Translation factors"/>
    <property type="match status" value="1"/>
</dbReference>
<dbReference type="InterPro" id="IPR009050">
    <property type="entry name" value="Globin-like_sf"/>
</dbReference>
<evidence type="ECO:0000259" key="17">
    <source>
        <dbReference type="PROSITE" id="PS01033"/>
    </source>
</evidence>
<keyword evidence="5" id="KW-0216">Detoxification</keyword>
<dbReference type="PROSITE" id="PS51384">
    <property type="entry name" value="FAD_FR"/>
    <property type="match status" value="1"/>
</dbReference>
<organism evidence="19 20">
    <name type="scientific">Sodiomyces alkalinus (strain CBS 110278 / VKM F-3762 / F11)</name>
    <name type="common">Alkaliphilic filamentous fungus</name>
    <dbReference type="NCBI Taxonomy" id="1314773"/>
    <lineage>
        <taxon>Eukaryota</taxon>
        <taxon>Fungi</taxon>
        <taxon>Dikarya</taxon>
        <taxon>Ascomycota</taxon>
        <taxon>Pezizomycotina</taxon>
        <taxon>Sordariomycetes</taxon>
        <taxon>Hypocreomycetidae</taxon>
        <taxon>Glomerellales</taxon>
        <taxon>Plectosphaerellaceae</taxon>
        <taxon>Sodiomyces</taxon>
    </lineage>
</organism>
<dbReference type="InterPro" id="IPR017927">
    <property type="entry name" value="FAD-bd_FR_type"/>
</dbReference>
<dbReference type="FunFam" id="1.10.490.10:FF:000003">
    <property type="entry name" value="Flavohemoprotein"/>
    <property type="match status" value="1"/>
</dbReference>
<dbReference type="Gene3D" id="1.10.490.10">
    <property type="entry name" value="Globins"/>
    <property type="match status" value="1"/>
</dbReference>
<dbReference type="CDD" id="cd06184">
    <property type="entry name" value="flavohem_like_fad_nad_binding"/>
    <property type="match status" value="1"/>
</dbReference>
<protein>
    <recommendedName>
        <fullName evidence="4">nitric oxide dioxygenase</fullName>
        <ecNumber evidence="4">1.14.12.17</ecNumber>
    </recommendedName>
</protein>
<dbReference type="SUPFAM" id="SSF46458">
    <property type="entry name" value="Globin-like"/>
    <property type="match status" value="1"/>
</dbReference>
<dbReference type="InterPro" id="IPR012292">
    <property type="entry name" value="Globin/Proto"/>
</dbReference>
<dbReference type="InterPro" id="IPR001433">
    <property type="entry name" value="OxRdtase_FAD/NAD-bd"/>
</dbReference>
<evidence type="ECO:0000256" key="8">
    <source>
        <dbReference type="ARBA" id="ARBA00022723"/>
    </source>
</evidence>
<keyword evidence="20" id="KW-1185">Reference proteome</keyword>
<comment type="catalytic activity">
    <reaction evidence="15">
        <text>2 nitric oxide + NADPH + 2 O2 = 2 nitrate + NADP(+) + H(+)</text>
        <dbReference type="Rhea" id="RHEA:19465"/>
        <dbReference type="ChEBI" id="CHEBI:15378"/>
        <dbReference type="ChEBI" id="CHEBI:15379"/>
        <dbReference type="ChEBI" id="CHEBI:16480"/>
        <dbReference type="ChEBI" id="CHEBI:17632"/>
        <dbReference type="ChEBI" id="CHEBI:57783"/>
        <dbReference type="ChEBI" id="CHEBI:58349"/>
        <dbReference type="EC" id="1.14.12.17"/>
    </reaction>
</comment>
<proteinExistence type="inferred from homology"/>
<dbReference type="CDD" id="cd08922">
    <property type="entry name" value="FHb-globin"/>
    <property type="match status" value="1"/>
</dbReference>
<dbReference type="GO" id="GO:0046872">
    <property type="term" value="F:metal ion binding"/>
    <property type="evidence" value="ECO:0007669"/>
    <property type="project" value="UniProtKB-KW"/>
</dbReference>
<dbReference type="GO" id="GO:0019825">
    <property type="term" value="F:oxygen binding"/>
    <property type="evidence" value="ECO:0007669"/>
    <property type="project" value="InterPro"/>
</dbReference>
<dbReference type="GO" id="GO:0071949">
    <property type="term" value="F:FAD binding"/>
    <property type="evidence" value="ECO:0007669"/>
    <property type="project" value="TreeGrafter"/>
</dbReference>
<dbReference type="PROSITE" id="PS01033">
    <property type="entry name" value="GLOBIN"/>
    <property type="match status" value="1"/>
</dbReference>
<dbReference type="FunFam" id="3.40.50.80:FF:000010">
    <property type="entry name" value="Flavohemoprotein"/>
    <property type="match status" value="1"/>
</dbReference>
<keyword evidence="11" id="KW-0560">Oxidoreductase</keyword>
<dbReference type="AlphaFoldDB" id="A0A3N2Q5Y7"/>
<comment type="cofactor">
    <cofactor evidence="2">
        <name>FAD</name>
        <dbReference type="ChEBI" id="CHEBI:57692"/>
    </cofactor>
</comment>
<evidence type="ECO:0000259" key="18">
    <source>
        <dbReference type="PROSITE" id="PS51384"/>
    </source>
</evidence>
<sequence length="421" mass="46844">MALSAAQTAIVKSTAPILKEQGTRITTLFYKNMISAHPELRNIFNLANQHSGDQPRALANAVLSYAQHIDDLGALSPAVERIAQRHVSLRVLPEQYPIVGKHLLGAIAEVLGPALTPGIAEAWTAAYNQLASVFIHREAEMYSEEGEWVGWRRFRVEKREKESPLVDSFYLVPEDGRPLPACHPGQYVSVRVKVSSLDGIFQCRQYSLSEAPRADRYRISVKRQVPSAGREDDRGDPPAGLVSNLLHDNYKAGDVVEMSFPRGDFTVDVEDPAKADVPLVLMSAGVGVTPEMSILDAVLSPESKVTSRPIHWIHAARNGEEVPFGQHVRKVAGEKSNVGTVLFLEKVKQGEEKGRDFDFDGIFDLNRLDRDEHLSLQDPRTDYYVCGPQSWMLAVRDRLEEFGVKRGRIHMELFGTGDVND</sequence>